<comment type="caution">
    <text evidence="1">The sequence shown here is derived from an EMBL/GenBank/DDBJ whole genome shotgun (WGS) entry which is preliminary data.</text>
</comment>
<name>A0A1R3HTY8_9ROSI</name>
<reference evidence="2" key="1">
    <citation type="submission" date="2013-09" db="EMBL/GenBank/DDBJ databases">
        <title>Corchorus olitorius genome sequencing.</title>
        <authorList>
            <person name="Alam M."/>
            <person name="Haque M.S."/>
            <person name="Islam M.S."/>
            <person name="Emdad E.M."/>
            <person name="Islam M.M."/>
            <person name="Ahmed B."/>
            <person name="Halim A."/>
            <person name="Hossen Q.M.M."/>
            <person name="Hossain M.Z."/>
            <person name="Ahmed R."/>
            <person name="Khan M.M."/>
            <person name="Islam R."/>
            <person name="Rashid M.M."/>
            <person name="Khan S.A."/>
            <person name="Rahman M.S."/>
            <person name="Alam M."/>
            <person name="Yahiya A.S."/>
            <person name="Khan M.S."/>
            <person name="Azam M.S."/>
            <person name="Haque T."/>
            <person name="Lashkar M.Z.H."/>
            <person name="Akhand A.I."/>
            <person name="Morshed G."/>
            <person name="Roy S."/>
            <person name="Uddin K.S."/>
            <person name="Rabeya T."/>
            <person name="Hossain A.S."/>
            <person name="Chowdhury A."/>
            <person name="Snigdha A.R."/>
            <person name="Mortoza M.S."/>
            <person name="Matin S.A."/>
            <person name="Hoque S.M.E."/>
            <person name="Islam M.K."/>
            <person name="Roy D.K."/>
            <person name="Haider R."/>
            <person name="Moosa M.M."/>
            <person name="Elias S.M."/>
            <person name="Hasan A.M."/>
            <person name="Jahan S."/>
            <person name="Shafiuddin M."/>
            <person name="Mahmood N."/>
            <person name="Shommy N.S."/>
        </authorList>
    </citation>
    <scope>NUCLEOTIDE SEQUENCE [LARGE SCALE GENOMIC DNA]</scope>
    <source>
        <strain evidence="2">cv. O-4</strain>
    </source>
</reference>
<evidence type="ECO:0000313" key="1">
    <source>
        <dbReference type="EMBL" id="OMO73714.1"/>
    </source>
</evidence>
<evidence type="ECO:0000313" key="2">
    <source>
        <dbReference type="Proteomes" id="UP000187203"/>
    </source>
</evidence>
<protein>
    <submittedName>
        <fullName evidence="1">Uncharacterized protein</fullName>
    </submittedName>
</protein>
<dbReference type="AlphaFoldDB" id="A0A1R3HTY8"/>
<keyword evidence="2" id="KW-1185">Reference proteome</keyword>
<dbReference type="Proteomes" id="UP000187203">
    <property type="component" value="Unassembled WGS sequence"/>
</dbReference>
<organism evidence="1 2">
    <name type="scientific">Corchorus olitorius</name>
    <dbReference type="NCBI Taxonomy" id="93759"/>
    <lineage>
        <taxon>Eukaryota</taxon>
        <taxon>Viridiplantae</taxon>
        <taxon>Streptophyta</taxon>
        <taxon>Embryophyta</taxon>
        <taxon>Tracheophyta</taxon>
        <taxon>Spermatophyta</taxon>
        <taxon>Magnoliopsida</taxon>
        <taxon>eudicotyledons</taxon>
        <taxon>Gunneridae</taxon>
        <taxon>Pentapetalae</taxon>
        <taxon>rosids</taxon>
        <taxon>malvids</taxon>
        <taxon>Malvales</taxon>
        <taxon>Malvaceae</taxon>
        <taxon>Grewioideae</taxon>
        <taxon>Apeibeae</taxon>
        <taxon>Corchorus</taxon>
    </lineage>
</organism>
<sequence>MNQRGRKSRETREERREFSMDCKLREVHRRSARHREQRKGIKI</sequence>
<gene>
    <name evidence="1" type="ORF">COLO4_26899</name>
</gene>
<dbReference type="EMBL" id="AWUE01019396">
    <property type="protein sequence ID" value="OMO73714.1"/>
    <property type="molecule type" value="Genomic_DNA"/>
</dbReference>
<proteinExistence type="predicted"/>
<accession>A0A1R3HTY8</accession>